<proteinExistence type="predicted"/>
<name>A0ACB6RJK8_9PLEO</name>
<keyword evidence="2" id="KW-1185">Reference proteome</keyword>
<reference evidence="1" key="1">
    <citation type="journal article" date="2020" name="Stud. Mycol.">
        <title>101 Dothideomycetes genomes: a test case for predicting lifestyles and emergence of pathogens.</title>
        <authorList>
            <person name="Haridas S."/>
            <person name="Albert R."/>
            <person name="Binder M."/>
            <person name="Bloem J."/>
            <person name="Labutti K."/>
            <person name="Salamov A."/>
            <person name="Andreopoulos B."/>
            <person name="Baker S."/>
            <person name="Barry K."/>
            <person name="Bills G."/>
            <person name="Bluhm B."/>
            <person name="Cannon C."/>
            <person name="Castanera R."/>
            <person name="Culley D."/>
            <person name="Daum C."/>
            <person name="Ezra D."/>
            <person name="Gonzalez J."/>
            <person name="Henrissat B."/>
            <person name="Kuo A."/>
            <person name="Liang C."/>
            <person name="Lipzen A."/>
            <person name="Lutzoni F."/>
            <person name="Magnuson J."/>
            <person name="Mondo S."/>
            <person name="Nolan M."/>
            <person name="Ohm R."/>
            <person name="Pangilinan J."/>
            <person name="Park H.-J."/>
            <person name="Ramirez L."/>
            <person name="Alfaro M."/>
            <person name="Sun H."/>
            <person name="Tritt A."/>
            <person name="Yoshinaga Y."/>
            <person name="Zwiers L.-H."/>
            <person name="Turgeon B."/>
            <person name="Goodwin S."/>
            <person name="Spatafora J."/>
            <person name="Crous P."/>
            <person name="Grigoriev I."/>
        </authorList>
    </citation>
    <scope>NUCLEOTIDE SEQUENCE</scope>
    <source>
        <strain evidence="1">CBS 525.71</strain>
    </source>
</reference>
<accession>A0ACB6RJK8</accession>
<sequence length="517" mass="56150">MTQYPVTISGINLLSASAEEVAAALEAGNVTTLQLVDAYIARIEANDHQGLNLRSMIEIAPSAREVAARLDAERANGTIRSILHGVPIVVKDNFNTAKELGMNTTAGSYALLGTEVRRDAFVISRLRDAGVLMLGKANLQEWAGEMGRYNSSAWSARGGQCQSAYVIGGFNAGGDPSGSSSGSAVAVSAGFAAAALGTDTEASIVSPSNRAALYGLRPSTGITSRVGVVPISSSQDTTGPMAKSVWDIAALFEIMAVHDDEDAYSAAANPFRHKNYTQFLNPDGFQGLRIGIPREPFWNQTYQGYRSTINAGLEATFEKMRSLGATIIDPIEFPNAKDWKYSFVGQATRTNNGTVVVQYDVKEDMEIYLTTELANSSHIRTLYDIISFNERNVDLEFPPGKCCQDTFLAADQLGPRNTSGDYWYAKWLQQRLNEEGIEYAFREYTIDLLLVPTEGSSARLGAIGRCPVGNVPVGYDEINLPYGMSFVGRRYDEPMVIRAMSAYEANFPARRVPPTLD</sequence>
<evidence type="ECO:0000313" key="2">
    <source>
        <dbReference type="Proteomes" id="UP000799754"/>
    </source>
</evidence>
<dbReference type="Proteomes" id="UP000799754">
    <property type="component" value="Unassembled WGS sequence"/>
</dbReference>
<comment type="caution">
    <text evidence="1">The sequence shown here is derived from an EMBL/GenBank/DDBJ whole genome shotgun (WGS) entry which is preliminary data.</text>
</comment>
<evidence type="ECO:0000313" key="1">
    <source>
        <dbReference type="EMBL" id="KAF2621872.1"/>
    </source>
</evidence>
<dbReference type="EMBL" id="MU006750">
    <property type="protein sequence ID" value="KAF2621872.1"/>
    <property type="molecule type" value="Genomic_DNA"/>
</dbReference>
<gene>
    <name evidence="1" type="ORF">BU25DRAFT_403625</name>
</gene>
<organism evidence="1 2">
    <name type="scientific">Macroventuria anomochaeta</name>
    <dbReference type="NCBI Taxonomy" id="301207"/>
    <lineage>
        <taxon>Eukaryota</taxon>
        <taxon>Fungi</taxon>
        <taxon>Dikarya</taxon>
        <taxon>Ascomycota</taxon>
        <taxon>Pezizomycotina</taxon>
        <taxon>Dothideomycetes</taxon>
        <taxon>Pleosporomycetidae</taxon>
        <taxon>Pleosporales</taxon>
        <taxon>Pleosporineae</taxon>
        <taxon>Didymellaceae</taxon>
        <taxon>Macroventuria</taxon>
    </lineage>
</organism>
<protein>
    <submittedName>
        <fullName evidence="1">Amidase signature enzyme</fullName>
    </submittedName>
</protein>